<evidence type="ECO:0000256" key="1">
    <source>
        <dbReference type="ARBA" id="ARBA00007265"/>
    </source>
</evidence>
<accession>A0A9P6NCR0</accession>
<proteinExistence type="inferred from homology"/>
<evidence type="ECO:0000313" key="8">
    <source>
        <dbReference type="EMBL" id="KAG0141331.1"/>
    </source>
</evidence>
<dbReference type="InterPro" id="IPR002646">
    <property type="entry name" value="PolA_pol_head_dom"/>
</dbReference>
<dbReference type="OrthoDB" id="2499715at2759"/>
<dbReference type="GO" id="GO:0003723">
    <property type="term" value="F:RNA binding"/>
    <property type="evidence" value="ECO:0007669"/>
    <property type="project" value="UniProtKB-KW"/>
</dbReference>
<dbReference type="AlphaFoldDB" id="A0A9P6NCR0"/>
<dbReference type="EMBL" id="MU167391">
    <property type="protein sequence ID" value="KAG0141331.1"/>
    <property type="molecule type" value="Genomic_DNA"/>
</dbReference>
<dbReference type="SUPFAM" id="SSF81301">
    <property type="entry name" value="Nucleotidyltransferase"/>
    <property type="match status" value="1"/>
</dbReference>
<dbReference type="GO" id="GO:0001680">
    <property type="term" value="P:tRNA 3'-terminal CCA addition"/>
    <property type="evidence" value="ECO:0007669"/>
    <property type="project" value="TreeGrafter"/>
</dbReference>
<evidence type="ECO:0000259" key="6">
    <source>
        <dbReference type="Pfam" id="PF01743"/>
    </source>
</evidence>
<dbReference type="CDD" id="cd05398">
    <property type="entry name" value="NT_ClassII-CCAase"/>
    <property type="match status" value="1"/>
</dbReference>
<feature type="domain" description="tRNA nucleotidyltransferase/poly(A) polymerase RNA and SrmB- binding" evidence="7">
    <location>
        <begin position="205"/>
        <end position="263"/>
    </location>
</feature>
<keyword evidence="2 5" id="KW-0808">Transferase</keyword>
<protein>
    <recommendedName>
        <fullName evidence="10">Poly A polymerase head domain-containing protein</fullName>
    </recommendedName>
</protein>
<dbReference type="InterPro" id="IPR032828">
    <property type="entry name" value="PolyA_RNA-bd"/>
</dbReference>
<sequence length="524" mass="60201">MIHHRKLILTETETELFRLLNECCSQLEKTEPPLELRVAGGWVRDKLLDLSSHDLDIAISSITGTIFAQHFFNFINSLNLNQNLNKITTIEARPDQSKHLETATTNFLGLELDFVQLRNEEYTNDSRIPSAIKFGTPKEDAMRRDITINALFYNIHTEIIEDLTELGLTDLDSKLIRTPLPAQETFKDDPLRLLRCIRFATRFNFKLHPDIIEAAQIKTIRTALREKISRERVGIEVDKMLSGPFPLAALELIVKLGLYPIVFTAPPRFPDPTPDPSLTLTVANWIQKLSYPESEPIELHPTLNQACKRASRFLFLAAALAPYTEKYIQVKKRQVWLGEIVISESIKLSNQVKNFISHLYQAIPLLNKLELDELDKENGRVKLGRLIRSPHLHDLTLTQQKREEEFGSKIERVEWPISLVFCLAFRLAHLELNNQIEEIKSVIKDYNNLTNKIEELDLPSTLLPSFDDKRLNGKEICDLLDIKPGKEVSKILELTIDRQLAYPNESKTEASDWLLNLFKTGKIK</sequence>
<feature type="domain" description="Poly A polymerase head" evidence="6">
    <location>
        <begin position="36"/>
        <end position="177"/>
    </location>
</feature>
<keyword evidence="4 5" id="KW-0694">RNA-binding</keyword>
<evidence type="ECO:0000313" key="9">
    <source>
        <dbReference type="Proteomes" id="UP000886653"/>
    </source>
</evidence>
<dbReference type="Proteomes" id="UP000886653">
    <property type="component" value="Unassembled WGS sequence"/>
</dbReference>
<dbReference type="PANTHER" id="PTHR13734:SF5">
    <property type="entry name" value="CCA TRNA NUCLEOTIDYLTRANSFERASE, MITOCHONDRIAL"/>
    <property type="match status" value="1"/>
</dbReference>
<organism evidence="8 9">
    <name type="scientific">Cronartium quercuum f. sp. fusiforme G11</name>
    <dbReference type="NCBI Taxonomy" id="708437"/>
    <lineage>
        <taxon>Eukaryota</taxon>
        <taxon>Fungi</taxon>
        <taxon>Dikarya</taxon>
        <taxon>Basidiomycota</taxon>
        <taxon>Pucciniomycotina</taxon>
        <taxon>Pucciniomycetes</taxon>
        <taxon>Pucciniales</taxon>
        <taxon>Coleosporiaceae</taxon>
        <taxon>Cronartium</taxon>
    </lineage>
</organism>
<name>A0A9P6NCR0_9BASI</name>
<evidence type="ECO:0000256" key="2">
    <source>
        <dbReference type="ARBA" id="ARBA00022679"/>
    </source>
</evidence>
<evidence type="ECO:0000256" key="5">
    <source>
        <dbReference type="RuleBase" id="RU003953"/>
    </source>
</evidence>
<keyword evidence="9" id="KW-1185">Reference proteome</keyword>
<comment type="caution">
    <text evidence="8">The sequence shown here is derived from an EMBL/GenBank/DDBJ whole genome shotgun (WGS) entry which is preliminary data.</text>
</comment>
<evidence type="ECO:0008006" key="10">
    <source>
        <dbReference type="Google" id="ProtNLM"/>
    </source>
</evidence>
<evidence type="ECO:0000259" key="7">
    <source>
        <dbReference type="Pfam" id="PF12627"/>
    </source>
</evidence>
<dbReference type="InterPro" id="IPR043519">
    <property type="entry name" value="NT_sf"/>
</dbReference>
<dbReference type="PANTHER" id="PTHR13734">
    <property type="entry name" value="TRNA-NUCLEOTIDYLTRANSFERASE"/>
    <property type="match status" value="1"/>
</dbReference>
<dbReference type="Pfam" id="PF12627">
    <property type="entry name" value="PolyA_pol_RNAbd"/>
    <property type="match status" value="1"/>
</dbReference>
<dbReference type="Gene3D" id="3.30.460.10">
    <property type="entry name" value="Beta Polymerase, domain 2"/>
    <property type="match status" value="1"/>
</dbReference>
<evidence type="ECO:0000256" key="3">
    <source>
        <dbReference type="ARBA" id="ARBA00022741"/>
    </source>
</evidence>
<dbReference type="Gene3D" id="1.10.3090.10">
    <property type="entry name" value="cca-adding enzyme, domain 2"/>
    <property type="match status" value="1"/>
</dbReference>
<comment type="similarity">
    <text evidence="1 5">Belongs to the tRNA nucleotidyltransferase/poly(A) polymerase family.</text>
</comment>
<dbReference type="SUPFAM" id="SSF81891">
    <property type="entry name" value="Poly A polymerase C-terminal region-like"/>
    <property type="match status" value="1"/>
</dbReference>
<dbReference type="GO" id="GO:0052929">
    <property type="term" value="F:ATP:3'-cytidine-cytidine-tRNA adenylyltransferase activity"/>
    <property type="evidence" value="ECO:0007669"/>
    <property type="project" value="TreeGrafter"/>
</dbReference>
<evidence type="ECO:0000256" key="4">
    <source>
        <dbReference type="ARBA" id="ARBA00022884"/>
    </source>
</evidence>
<dbReference type="GO" id="GO:0052927">
    <property type="term" value="F:CC tRNA cytidylyltransferase activity"/>
    <property type="evidence" value="ECO:0007669"/>
    <property type="project" value="TreeGrafter"/>
</dbReference>
<dbReference type="Pfam" id="PF01743">
    <property type="entry name" value="PolyA_pol"/>
    <property type="match status" value="1"/>
</dbReference>
<gene>
    <name evidence="8" type="ORF">CROQUDRAFT_136208</name>
</gene>
<dbReference type="GO" id="GO:0000166">
    <property type="term" value="F:nucleotide binding"/>
    <property type="evidence" value="ECO:0007669"/>
    <property type="project" value="UniProtKB-KW"/>
</dbReference>
<keyword evidence="3" id="KW-0547">Nucleotide-binding</keyword>
<reference evidence="8" key="1">
    <citation type="submission" date="2013-11" db="EMBL/GenBank/DDBJ databases">
        <title>Genome sequence of the fusiform rust pathogen reveals effectors for host alternation and coevolution with pine.</title>
        <authorList>
            <consortium name="DOE Joint Genome Institute"/>
            <person name="Smith K."/>
            <person name="Pendleton A."/>
            <person name="Kubisiak T."/>
            <person name="Anderson C."/>
            <person name="Salamov A."/>
            <person name="Aerts A."/>
            <person name="Riley R."/>
            <person name="Clum A."/>
            <person name="Lindquist E."/>
            <person name="Ence D."/>
            <person name="Campbell M."/>
            <person name="Kronenberg Z."/>
            <person name="Feau N."/>
            <person name="Dhillon B."/>
            <person name="Hamelin R."/>
            <person name="Burleigh J."/>
            <person name="Smith J."/>
            <person name="Yandell M."/>
            <person name="Nelson C."/>
            <person name="Grigoriev I."/>
            <person name="Davis J."/>
        </authorList>
    </citation>
    <scope>NUCLEOTIDE SEQUENCE</scope>
    <source>
        <strain evidence="8">G11</strain>
    </source>
</reference>